<reference evidence="9 10" key="1">
    <citation type="journal article" date="2019" name="Sci. Rep.">
        <title>Sulfobacillus thermotolerans: new insights into resistance and metabolic capacities of acidophilic chemolithotrophs.</title>
        <authorList>
            <person name="Panyushkina A.E."/>
            <person name="Babenko V.V."/>
            <person name="Nikitina A.S."/>
            <person name="Selezneva O.V."/>
            <person name="Tsaplina I.A."/>
            <person name="Letarova M.A."/>
            <person name="Kostryukova E.S."/>
            <person name="Letarov A.V."/>
        </authorList>
    </citation>
    <scope>NUCLEOTIDE SEQUENCE [LARGE SCALE GENOMIC DNA]</scope>
    <source>
        <strain evidence="9 10">Kr1</strain>
    </source>
</reference>
<keyword evidence="5 8" id="KW-0812">Transmembrane</keyword>
<gene>
    <name evidence="9" type="ORF">BXT84_03835</name>
</gene>
<keyword evidence="7 8" id="KW-0472">Membrane</keyword>
<evidence type="ECO:0000256" key="8">
    <source>
        <dbReference type="SAM" id="Phobius"/>
    </source>
</evidence>
<comment type="subcellular location">
    <subcellularLocation>
        <location evidence="1">Membrane</location>
        <topology evidence="1">Multi-pass membrane protein</topology>
    </subcellularLocation>
</comment>
<evidence type="ECO:0000313" key="9">
    <source>
        <dbReference type="EMBL" id="AUW93190.1"/>
    </source>
</evidence>
<feature type="transmembrane region" description="Helical" evidence="8">
    <location>
        <begin position="121"/>
        <end position="139"/>
    </location>
</feature>
<keyword evidence="10" id="KW-1185">Reference proteome</keyword>
<evidence type="ECO:0000256" key="2">
    <source>
        <dbReference type="ARBA" id="ARBA00007998"/>
    </source>
</evidence>
<dbReference type="Pfam" id="PF03845">
    <property type="entry name" value="Spore_permease"/>
    <property type="match status" value="1"/>
</dbReference>
<keyword evidence="6 8" id="KW-1133">Transmembrane helix</keyword>
<feature type="transmembrane region" description="Helical" evidence="8">
    <location>
        <begin position="12"/>
        <end position="32"/>
    </location>
</feature>
<comment type="similarity">
    <text evidence="2">Belongs to the amino acid-polyamine-organocation (APC) superfamily. Spore germination protein (SGP) (TC 2.A.3.9) family.</text>
</comment>
<dbReference type="PANTHER" id="PTHR34975">
    <property type="entry name" value="SPORE GERMINATION PROTEIN A2"/>
    <property type="match status" value="1"/>
</dbReference>
<evidence type="ECO:0000256" key="3">
    <source>
        <dbReference type="ARBA" id="ARBA00022448"/>
    </source>
</evidence>
<feature type="transmembrane region" description="Helical" evidence="8">
    <location>
        <begin position="224"/>
        <end position="251"/>
    </location>
</feature>
<evidence type="ECO:0000256" key="1">
    <source>
        <dbReference type="ARBA" id="ARBA00004141"/>
    </source>
</evidence>
<accession>A0ABN5GXH8</accession>
<keyword evidence="3" id="KW-0813">Transport</keyword>
<name>A0ABN5GXH8_9FIRM</name>
<feature type="transmembrane region" description="Helical" evidence="8">
    <location>
        <begin position="275"/>
        <end position="296"/>
    </location>
</feature>
<organism evidence="9 10">
    <name type="scientific">Sulfobacillus thermotolerans</name>
    <dbReference type="NCBI Taxonomy" id="338644"/>
    <lineage>
        <taxon>Bacteria</taxon>
        <taxon>Bacillati</taxon>
        <taxon>Bacillota</taxon>
        <taxon>Clostridia</taxon>
        <taxon>Eubacteriales</taxon>
        <taxon>Clostridiales Family XVII. Incertae Sedis</taxon>
        <taxon>Sulfobacillus</taxon>
    </lineage>
</organism>
<dbReference type="InterPro" id="IPR004761">
    <property type="entry name" value="Spore_GerAB"/>
</dbReference>
<evidence type="ECO:0000256" key="4">
    <source>
        <dbReference type="ARBA" id="ARBA00022544"/>
    </source>
</evidence>
<keyword evidence="4" id="KW-0309">Germination</keyword>
<dbReference type="Proteomes" id="UP000325292">
    <property type="component" value="Chromosome"/>
</dbReference>
<feature type="transmembrane region" description="Helical" evidence="8">
    <location>
        <begin position="316"/>
        <end position="333"/>
    </location>
</feature>
<sequence length="388" mass="42978">MNNAHERLPRISGLQFGTMVTAGYMAMGVFYFPRELVTSAGRDGIWGLWLDGAITFGLMALSFAMSHIVPNETFGEFSSQLLSKPVGLLLGLVTIAYHLLLAVVMVVEFTSLFDNDFLSGTPAWAIIASLMLASLYMAWSGAATLARVLQAGYIPMVILSIATLMVAGSVMRHTTLLLPPTNIQFIPLLQGSYRQYFIFIGFEVSITLYPFIRNEDRKAAEYYAYGGLALMIGILTIMYEVSIATFGPAYIPLMRWPMVNLMRIVEISGFFIDKWGSLVIVLWTIAVLGFMAVRLWCTAHDLAALLSIRSVGAYRYLLLLGATIVWIISMLIPNAAISDYITQQYLIPIGLIYLTTIPILVIIMGLLRKKTVRKLRVSSEDPTTPGLK</sequence>
<evidence type="ECO:0000313" key="10">
    <source>
        <dbReference type="Proteomes" id="UP000325292"/>
    </source>
</evidence>
<proteinExistence type="inferred from homology"/>
<protein>
    <submittedName>
        <fullName evidence="9">Spore gernimation protein</fullName>
    </submittedName>
</protein>
<feature type="transmembrane region" description="Helical" evidence="8">
    <location>
        <begin position="44"/>
        <end position="65"/>
    </location>
</feature>
<evidence type="ECO:0000256" key="7">
    <source>
        <dbReference type="ARBA" id="ARBA00023136"/>
    </source>
</evidence>
<dbReference type="EMBL" id="CP019454">
    <property type="protein sequence ID" value="AUW93190.1"/>
    <property type="molecule type" value="Genomic_DNA"/>
</dbReference>
<feature type="transmembrane region" description="Helical" evidence="8">
    <location>
        <begin position="151"/>
        <end position="173"/>
    </location>
</feature>
<dbReference type="PANTHER" id="PTHR34975:SF2">
    <property type="entry name" value="SPORE GERMINATION PROTEIN A2"/>
    <property type="match status" value="1"/>
</dbReference>
<feature type="transmembrane region" description="Helical" evidence="8">
    <location>
        <begin position="345"/>
        <end position="367"/>
    </location>
</feature>
<evidence type="ECO:0000256" key="5">
    <source>
        <dbReference type="ARBA" id="ARBA00022692"/>
    </source>
</evidence>
<evidence type="ECO:0000256" key="6">
    <source>
        <dbReference type="ARBA" id="ARBA00022989"/>
    </source>
</evidence>
<feature type="transmembrane region" description="Helical" evidence="8">
    <location>
        <begin position="193"/>
        <end position="212"/>
    </location>
</feature>
<feature type="transmembrane region" description="Helical" evidence="8">
    <location>
        <begin position="86"/>
        <end position="109"/>
    </location>
</feature>